<dbReference type="InterPro" id="IPR001356">
    <property type="entry name" value="HD"/>
</dbReference>
<dbReference type="InterPro" id="IPR000047">
    <property type="entry name" value="HTH_motif"/>
</dbReference>
<dbReference type="EMBL" id="CVRI01000054">
    <property type="protein sequence ID" value="CRL00011.1"/>
    <property type="molecule type" value="Genomic_DNA"/>
</dbReference>
<comment type="subcellular location">
    <subcellularLocation>
        <location evidence="1 6 7">Nucleus</location>
    </subcellularLocation>
</comment>
<dbReference type="FunFam" id="1.10.10.60:FF:000189">
    <property type="entry name" value="Homeobox protein engrailed-like"/>
    <property type="match status" value="1"/>
</dbReference>
<dbReference type="GO" id="GO:0000978">
    <property type="term" value="F:RNA polymerase II cis-regulatory region sequence-specific DNA binding"/>
    <property type="evidence" value="ECO:0007669"/>
    <property type="project" value="TreeGrafter"/>
</dbReference>
<feature type="region of interest" description="Disordered" evidence="9">
    <location>
        <begin position="303"/>
        <end position="330"/>
    </location>
</feature>
<evidence type="ECO:0000313" key="11">
    <source>
        <dbReference type="EMBL" id="CRL00011.1"/>
    </source>
</evidence>
<dbReference type="PROSITE" id="PS00033">
    <property type="entry name" value="ENGRAILED"/>
    <property type="match status" value="1"/>
</dbReference>
<accession>A0A1J1IIG1</accession>
<keyword evidence="2" id="KW-0217">Developmental protein</keyword>
<feature type="DNA-binding region" description="Homeobox" evidence="6">
    <location>
        <begin position="323"/>
        <end position="382"/>
    </location>
</feature>
<sequence length="421" mass="47724">MALEDGSRYFCYSPSAASESSKDMLPNSPNNFSHNSSNTSSPATLCDSKIPSKHEVVTEDEEIDIDVDDDNDDSYDRKTINAKSESLSIGKFSFSISNILSDKFGPKPVKIEPNQNESSIFRPFEIKNFICNNNPKNSNNNTLVKSLVQNPSSIFLSNFKLSDIFDYSTKHVSSPQKKSDNSLRSSLYSSLASYPKIQEEILNSHKDYTNYQHSSNLLSTPSKIPPLGGLCKTISQIGQENMTQSPTSPNTVSRSNFSDSFKIQQSSTDSVDSDDCTSEARTSKDESQKMWPAWIFCTRYSDRPSSGPRYRRPKEKKEKGDDEKRPRTAFSNEQLTRLKREFNENRYLTEKRRQQLSAELGLNEAQIKIWFQNKRAKIKKTSGQKNSLALQLMAQGLYNHSTVPLTKEEEELELRMNGKLQ</sequence>
<dbReference type="PROSITE" id="PS50071">
    <property type="entry name" value="HOMEOBOX_2"/>
    <property type="match status" value="1"/>
</dbReference>
<evidence type="ECO:0000256" key="2">
    <source>
        <dbReference type="ARBA" id="ARBA00022473"/>
    </source>
</evidence>
<dbReference type="Pfam" id="PF10525">
    <property type="entry name" value="Engrail_1_C_sig"/>
    <property type="match status" value="1"/>
</dbReference>
<evidence type="ECO:0000256" key="9">
    <source>
        <dbReference type="SAM" id="MobiDB-lite"/>
    </source>
</evidence>
<evidence type="ECO:0000259" key="10">
    <source>
        <dbReference type="PROSITE" id="PS50071"/>
    </source>
</evidence>
<feature type="region of interest" description="Disordered" evidence="9">
    <location>
        <begin position="262"/>
        <end position="284"/>
    </location>
</feature>
<dbReference type="Proteomes" id="UP000183832">
    <property type="component" value="Unassembled WGS sequence"/>
</dbReference>
<dbReference type="InterPro" id="IPR000747">
    <property type="entry name" value="HD_engrailed"/>
</dbReference>
<dbReference type="InterPro" id="IPR009057">
    <property type="entry name" value="Homeodomain-like_sf"/>
</dbReference>
<dbReference type="AlphaFoldDB" id="A0A1J1IIG1"/>
<evidence type="ECO:0000256" key="3">
    <source>
        <dbReference type="ARBA" id="ARBA00023125"/>
    </source>
</evidence>
<dbReference type="PANTHER" id="PTHR24341:SF9">
    <property type="entry name" value="SEGMENTATION POLARITY HOMEOBOX PROTEIN ENGRAILED"/>
    <property type="match status" value="1"/>
</dbReference>
<dbReference type="PRINTS" id="PR00024">
    <property type="entry name" value="HOMEOBOX"/>
</dbReference>
<feature type="domain" description="Homeobox" evidence="10">
    <location>
        <begin position="321"/>
        <end position="381"/>
    </location>
</feature>
<dbReference type="PANTHER" id="PTHR24341">
    <property type="entry name" value="HOMEOBOX PROTEIN ENGRAILED"/>
    <property type="match status" value="1"/>
</dbReference>
<dbReference type="InterPro" id="IPR050720">
    <property type="entry name" value="Engrailed_Homeobox_TFs"/>
</dbReference>
<keyword evidence="3 6" id="KW-0238">DNA-binding</keyword>
<evidence type="ECO:0000256" key="1">
    <source>
        <dbReference type="ARBA" id="ARBA00004123"/>
    </source>
</evidence>
<evidence type="ECO:0000256" key="8">
    <source>
        <dbReference type="RuleBase" id="RU510713"/>
    </source>
</evidence>
<dbReference type="SUPFAM" id="SSF46689">
    <property type="entry name" value="Homeodomain-like"/>
    <property type="match status" value="1"/>
</dbReference>
<protein>
    <recommendedName>
        <fullName evidence="8">Homeobox protein engrailed-like</fullName>
    </recommendedName>
</protein>
<dbReference type="PRINTS" id="PR00026">
    <property type="entry name" value="ENGRAILED"/>
</dbReference>
<dbReference type="InterPro" id="IPR017970">
    <property type="entry name" value="Homeobox_CS"/>
</dbReference>
<organism evidence="11 12">
    <name type="scientific">Clunio marinus</name>
    <dbReference type="NCBI Taxonomy" id="568069"/>
    <lineage>
        <taxon>Eukaryota</taxon>
        <taxon>Metazoa</taxon>
        <taxon>Ecdysozoa</taxon>
        <taxon>Arthropoda</taxon>
        <taxon>Hexapoda</taxon>
        <taxon>Insecta</taxon>
        <taxon>Pterygota</taxon>
        <taxon>Neoptera</taxon>
        <taxon>Endopterygota</taxon>
        <taxon>Diptera</taxon>
        <taxon>Nematocera</taxon>
        <taxon>Chironomoidea</taxon>
        <taxon>Chironomidae</taxon>
        <taxon>Clunio</taxon>
    </lineage>
</organism>
<evidence type="ECO:0000256" key="4">
    <source>
        <dbReference type="ARBA" id="ARBA00023155"/>
    </source>
</evidence>
<feature type="region of interest" description="Disordered" evidence="9">
    <location>
        <begin position="17"/>
        <end position="55"/>
    </location>
</feature>
<dbReference type="GO" id="GO:0005634">
    <property type="term" value="C:nucleus"/>
    <property type="evidence" value="ECO:0007669"/>
    <property type="project" value="UniProtKB-SubCell"/>
</dbReference>
<dbReference type="InterPro" id="IPR020479">
    <property type="entry name" value="HD_metazoa"/>
</dbReference>
<proteinExistence type="inferred from homology"/>
<keyword evidence="5 6" id="KW-0539">Nucleus</keyword>
<reference evidence="11 12" key="1">
    <citation type="submission" date="2015-04" db="EMBL/GenBank/DDBJ databases">
        <authorList>
            <person name="Syromyatnikov M.Y."/>
            <person name="Popov V.N."/>
        </authorList>
    </citation>
    <scope>NUCLEOTIDE SEQUENCE [LARGE SCALE GENOMIC DNA]</scope>
</reference>
<keyword evidence="12" id="KW-1185">Reference proteome</keyword>
<evidence type="ECO:0000256" key="5">
    <source>
        <dbReference type="ARBA" id="ARBA00023242"/>
    </source>
</evidence>
<dbReference type="SMART" id="SM00389">
    <property type="entry name" value="HOX"/>
    <property type="match status" value="1"/>
</dbReference>
<feature type="compositionally biased region" description="Basic and acidic residues" evidence="9">
    <location>
        <begin position="315"/>
        <end position="326"/>
    </location>
</feature>
<dbReference type="InterPro" id="IPR019737">
    <property type="entry name" value="Homeobox-engrailed_CS"/>
</dbReference>
<dbReference type="CDD" id="cd00086">
    <property type="entry name" value="homeodomain"/>
    <property type="match status" value="1"/>
</dbReference>
<dbReference type="GO" id="GO:0009653">
    <property type="term" value="P:anatomical structure morphogenesis"/>
    <property type="evidence" value="ECO:0007669"/>
    <property type="project" value="UniProtKB-ARBA"/>
</dbReference>
<evidence type="ECO:0000313" key="12">
    <source>
        <dbReference type="Proteomes" id="UP000183832"/>
    </source>
</evidence>
<comment type="similarity">
    <text evidence="8">Belongs to the Engrailed homeobox family.</text>
</comment>
<feature type="compositionally biased region" description="Low complexity" evidence="9">
    <location>
        <begin position="26"/>
        <end position="42"/>
    </location>
</feature>
<dbReference type="InterPro" id="IPR019549">
    <property type="entry name" value="Homeobox-engrailed_C-terminal"/>
</dbReference>
<dbReference type="GO" id="GO:0030182">
    <property type="term" value="P:neuron differentiation"/>
    <property type="evidence" value="ECO:0007669"/>
    <property type="project" value="TreeGrafter"/>
</dbReference>
<dbReference type="Gene3D" id="1.10.10.60">
    <property type="entry name" value="Homeodomain-like"/>
    <property type="match status" value="1"/>
</dbReference>
<dbReference type="OrthoDB" id="6159439at2759"/>
<dbReference type="PROSITE" id="PS00027">
    <property type="entry name" value="HOMEOBOX_1"/>
    <property type="match status" value="1"/>
</dbReference>
<evidence type="ECO:0000256" key="7">
    <source>
        <dbReference type="RuleBase" id="RU000682"/>
    </source>
</evidence>
<evidence type="ECO:0000256" key="6">
    <source>
        <dbReference type="PROSITE-ProRule" id="PRU00108"/>
    </source>
</evidence>
<dbReference type="STRING" id="568069.A0A1J1IIG1"/>
<name>A0A1J1IIG1_9DIPT</name>
<dbReference type="PRINTS" id="PR00031">
    <property type="entry name" value="HTHREPRESSR"/>
</dbReference>
<gene>
    <name evidence="11" type="ORF">CLUMA_CG013301</name>
</gene>
<dbReference type="GO" id="GO:0000981">
    <property type="term" value="F:DNA-binding transcription factor activity, RNA polymerase II-specific"/>
    <property type="evidence" value="ECO:0007669"/>
    <property type="project" value="InterPro"/>
</dbReference>
<keyword evidence="4 6" id="KW-0371">Homeobox</keyword>
<dbReference type="Pfam" id="PF00046">
    <property type="entry name" value="Homeodomain"/>
    <property type="match status" value="1"/>
</dbReference>